<dbReference type="InterPro" id="IPR011846">
    <property type="entry name" value="Cyd_oper_YbgE"/>
</dbReference>
<dbReference type="KEGG" id="arj:DOM24_07175"/>
<dbReference type="AlphaFoldDB" id="A0A2T1IXL6"/>
<evidence type="ECO:0000313" key="1">
    <source>
        <dbReference type="EMBL" id="TNX85333.1"/>
    </source>
</evidence>
<gene>
    <name evidence="1" type="ORF">FHY67_15080</name>
</gene>
<dbReference type="GeneID" id="56305862"/>
<sequence length="98" mass="11348">MAVVMTTSMRLTVHRLIMAVSFLLALPLAAIMLIHPALMLDQHGQYNHRMIMLIMLGISGGFIYGVGFVPRFWLWKWLFSPVIAWPLMLLGYYIWLLQ</sequence>
<evidence type="ECO:0000313" key="2">
    <source>
        <dbReference type="Proteomes" id="UP000314285"/>
    </source>
</evidence>
<dbReference type="RefSeq" id="WP_005020161.1">
    <property type="nucleotide sequence ID" value="NZ_BKHE01000155.1"/>
</dbReference>
<dbReference type="Proteomes" id="UP000314285">
    <property type="component" value="Unassembled WGS sequence"/>
</dbReference>
<protein>
    <submittedName>
        <fullName evidence="1">Cytochrome bd biosynthesis protein</fullName>
    </submittedName>
</protein>
<comment type="caution">
    <text evidence="1">The sequence shown here is derived from an EMBL/GenBank/DDBJ whole genome shotgun (WGS) entry which is preliminary data.</text>
</comment>
<reference evidence="1 2" key="1">
    <citation type="submission" date="2019-06" db="EMBL/GenBank/DDBJ databases">
        <title>Genome of Acinetobacter radioresistens APH1, a phenol degrading strain.</title>
        <authorList>
            <person name="Liu Y."/>
        </authorList>
    </citation>
    <scope>NUCLEOTIDE SEQUENCE [LARGE SCALE GENOMIC DNA]</scope>
    <source>
        <strain evidence="1 2">APH1</strain>
    </source>
</reference>
<proteinExistence type="predicted"/>
<organism evidence="1 2">
    <name type="scientific">Acinetobacter radioresistens</name>
    <dbReference type="NCBI Taxonomy" id="40216"/>
    <lineage>
        <taxon>Bacteria</taxon>
        <taxon>Pseudomonadati</taxon>
        <taxon>Pseudomonadota</taxon>
        <taxon>Gammaproteobacteria</taxon>
        <taxon>Moraxellales</taxon>
        <taxon>Moraxellaceae</taxon>
        <taxon>Acinetobacter</taxon>
    </lineage>
</organism>
<accession>A0A2T1IXL6</accession>
<dbReference type="Pfam" id="PF09600">
    <property type="entry name" value="Cyd_oper_YbgE"/>
    <property type="match status" value="1"/>
</dbReference>
<dbReference type="STRING" id="40216.GCA_001917365_01945"/>
<dbReference type="EMBL" id="VFBM01000025">
    <property type="protein sequence ID" value="TNX85333.1"/>
    <property type="molecule type" value="Genomic_DNA"/>
</dbReference>
<name>A0A2T1IXL6_ACIRA</name>